<dbReference type="RefSeq" id="WP_072556427.1">
    <property type="nucleotide sequence ID" value="NZ_CP018155.1"/>
</dbReference>
<dbReference type="STRING" id="1850252.LPB136_11240"/>
<feature type="domain" description="HTH cro/C1-type" evidence="2">
    <location>
        <begin position="21"/>
        <end position="75"/>
    </location>
</feature>
<evidence type="ECO:0000313" key="4">
    <source>
        <dbReference type="Proteomes" id="UP000181898"/>
    </source>
</evidence>
<dbReference type="PANTHER" id="PTHR46797:SF1">
    <property type="entry name" value="METHYLPHOSPHONATE SYNTHASE"/>
    <property type="match status" value="1"/>
</dbReference>
<reference evidence="3 4" key="1">
    <citation type="submission" date="2016-11" db="EMBL/GenBank/DDBJ databases">
        <title>Tenacibaculum sp. LPB0136, isolated from marine environment.</title>
        <authorList>
            <person name="Kim E."/>
            <person name="Yi H."/>
        </authorList>
    </citation>
    <scope>NUCLEOTIDE SEQUENCE [LARGE SCALE GENOMIC DNA]</scope>
    <source>
        <strain evidence="3 4">LPB0136</strain>
    </source>
</reference>
<evidence type="ECO:0000259" key="2">
    <source>
        <dbReference type="PROSITE" id="PS50943"/>
    </source>
</evidence>
<dbReference type="Gene3D" id="1.10.260.40">
    <property type="entry name" value="lambda repressor-like DNA-binding domains"/>
    <property type="match status" value="1"/>
</dbReference>
<protein>
    <recommendedName>
        <fullName evidence="2">HTH cro/C1-type domain-containing protein</fullName>
    </recommendedName>
</protein>
<keyword evidence="4" id="KW-1185">Reference proteome</keyword>
<accession>A0A1L3JLD3</accession>
<dbReference type="SUPFAM" id="SSF47413">
    <property type="entry name" value="lambda repressor-like DNA-binding domains"/>
    <property type="match status" value="1"/>
</dbReference>
<dbReference type="Pfam" id="PF12844">
    <property type="entry name" value="HTH_19"/>
    <property type="match status" value="1"/>
</dbReference>
<dbReference type="SMART" id="SM00530">
    <property type="entry name" value="HTH_XRE"/>
    <property type="match status" value="1"/>
</dbReference>
<keyword evidence="1" id="KW-0238">DNA-binding</keyword>
<dbReference type="InterPro" id="IPR050807">
    <property type="entry name" value="TransReg_Diox_bact_type"/>
</dbReference>
<dbReference type="GO" id="GO:0003700">
    <property type="term" value="F:DNA-binding transcription factor activity"/>
    <property type="evidence" value="ECO:0007669"/>
    <property type="project" value="TreeGrafter"/>
</dbReference>
<evidence type="ECO:0000256" key="1">
    <source>
        <dbReference type="ARBA" id="ARBA00023125"/>
    </source>
</evidence>
<dbReference type="CDD" id="cd00093">
    <property type="entry name" value="HTH_XRE"/>
    <property type="match status" value="1"/>
</dbReference>
<dbReference type="InterPro" id="IPR001387">
    <property type="entry name" value="Cro/C1-type_HTH"/>
</dbReference>
<dbReference type="KEGG" id="ten:LPB136_11240"/>
<dbReference type="InterPro" id="IPR010982">
    <property type="entry name" value="Lambda_DNA-bd_dom_sf"/>
</dbReference>
<dbReference type="PANTHER" id="PTHR46797">
    <property type="entry name" value="HTH-TYPE TRANSCRIPTIONAL REGULATOR"/>
    <property type="match status" value="1"/>
</dbReference>
<dbReference type="AlphaFoldDB" id="A0A1L3JLD3"/>
<dbReference type="Proteomes" id="UP000181898">
    <property type="component" value="Chromosome"/>
</dbReference>
<dbReference type="EMBL" id="CP018155">
    <property type="protein sequence ID" value="APG65903.1"/>
    <property type="molecule type" value="Genomic_DNA"/>
</dbReference>
<dbReference type="PROSITE" id="PS50943">
    <property type="entry name" value="HTH_CROC1"/>
    <property type="match status" value="1"/>
</dbReference>
<proteinExistence type="predicted"/>
<dbReference type="OrthoDB" id="1366528at2"/>
<sequence>MLKRKRKKEIPIFCIELGKHIRELRKINNLSIEEIAFKAEIDAQNLRKYELGKQEMKISMLKRIADAFGVSPSELIKFNED</sequence>
<dbReference type="GO" id="GO:0003677">
    <property type="term" value="F:DNA binding"/>
    <property type="evidence" value="ECO:0007669"/>
    <property type="project" value="UniProtKB-KW"/>
</dbReference>
<organism evidence="3 4">
    <name type="scientific">Tenacibaculum todarodis</name>
    <dbReference type="NCBI Taxonomy" id="1850252"/>
    <lineage>
        <taxon>Bacteria</taxon>
        <taxon>Pseudomonadati</taxon>
        <taxon>Bacteroidota</taxon>
        <taxon>Flavobacteriia</taxon>
        <taxon>Flavobacteriales</taxon>
        <taxon>Flavobacteriaceae</taxon>
        <taxon>Tenacibaculum</taxon>
    </lineage>
</organism>
<name>A0A1L3JLD3_9FLAO</name>
<evidence type="ECO:0000313" key="3">
    <source>
        <dbReference type="EMBL" id="APG65903.1"/>
    </source>
</evidence>
<dbReference type="GO" id="GO:0005829">
    <property type="term" value="C:cytosol"/>
    <property type="evidence" value="ECO:0007669"/>
    <property type="project" value="TreeGrafter"/>
</dbReference>
<gene>
    <name evidence="3" type="ORF">LPB136_11240</name>
</gene>